<dbReference type="RefSeq" id="WP_134753151.1">
    <property type="nucleotide sequence ID" value="NZ_MYFO02000010.1"/>
</dbReference>
<dbReference type="EMBL" id="MYFO01000013">
    <property type="protein sequence ID" value="TFE87576.1"/>
    <property type="molecule type" value="Genomic_DNA"/>
</dbReference>
<dbReference type="AlphaFoldDB" id="A0A4Y8Q2D2"/>
<feature type="transmembrane region" description="Helical" evidence="1">
    <location>
        <begin position="140"/>
        <end position="160"/>
    </location>
</feature>
<accession>A0A4Y8Q2D2</accession>
<feature type="transmembrane region" description="Helical" evidence="1">
    <location>
        <begin position="85"/>
        <end position="105"/>
    </location>
</feature>
<evidence type="ECO:0000256" key="1">
    <source>
        <dbReference type="SAM" id="Phobius"/>
    </source>
</evidence>
<keyword evidence="1" id="KW-0472">Membrane</keyword>
<proteinExistence type="predicted"/>
<comment type="caution">
    <text evidence="2">The sequence shown here is derived from an EMBL/GenBank/DDBJ whole genome shotgun (WGS) entry which is preliminary data.</text>
</comment>
<name>A0A4Y8Q2D2_9BACL</name>
<feature type="transmembrane region" description="Helical" evidence="1">
    <location>
        <begin position="111"/>
        <end position="128"/>
    </location>
</feature>
<keyword evidence="3" id="KW-1185">Reference proteome</keyword>
<feature type="transmembrane region" description="Helical" evidence="1">
    <location>
        <begin position="48"/>
        <end position="73"/>
    </location>
</feature>
<feature type="transmembrane region" description="Helical" evidence="1">
    <location>
        <begin position="7"/>
        <end position="28"/>
    </location>
</feature>
<evidence type="ECO:0000313" key="2">
    <source>
        <dbReference type="EMBL" id="TFE87576.1"/>
    </source>
</evidence>
<gene>
    <name evidence="2" type="ORF">B5M42_12170</name>
</gene>
<organism evidence="2 3">
    <name type="scientific">Paenibacillus athensensis</name>
    <dbReference type="NCBI Taxonomy" id="1967502"/>
    <lineage>
        <taxon>Bacteria</taxon>
        <taxon>Bacillati</taxon>
        <taxon>Bacillota</taxon>
        <taxon>Bacilli</taxon>
        <taxon>Bacillales</taxon>
        <taxon>Paenibacillaceae</taxon>
        <taxon>Paenibacillus</taxon>
    </lineage>
</organism>
<dbReference type="Proteomes" id="UP000298246">
    <property type="component" value="Unassembled WGS sequence"/>
</dbReference>
<dbReference type="OrthoDB" id="2447037at2"/>
<protein>
    <submittedName>
        <fullName evidence="2">Uncharacterized protein</fullName>
    </submittedName>
</protein>
<evidence type="ECO:0000313" key="3">
    <source>
        <dbReference type="Proteomes" id="UP000298246"/>
    </source>
</evidence>
<keyword evidence="1" id="KW-0812">Transmembrane</keyword>
<sequence length="264" mass="30035">MLPKKLFSAFFSSSYFVLILSSPIFITRTSSGFFGYNRNDLFEYLSNIWSVMFVYFMYTFIIVLVYGIGVSVLLELVLRRLGAKLKLIVSGILHTLLGALGGLVFMTPLTMVYGGSVALMFFIIDAIYEKHITGKRMLKIVSLIPLLWGLFSFGLHYPYWYIQDGKYTAEEAVKFVVAGAGTYESLFPDERTQTIETRSDGYRITRTTDIEQVGKGNFRVKLIERWEKEGVSGEHTSFYRVQRKEGSTSSWADGSTGDIIPFRH</sequence>
<reference evidence="2 3" key="1">
    <citation type="submission" date="2017-03" db="EMBL/GenBank/DDBJ databases">
        <title>Isolation of Levoglucosan Utilizing Bacteria.</title>
        <authorList>
            <person name="Arya A.S."/>
        </authorList>
    </citation>
    <scope>NUCLEOTIDE SEQUENCE [LARGE SCALE GENOMIC DNA]</scope>
    <source>
        <strain evidence="2 3">MEC069</strain>
    </source>
</reference>
<keyword evidence="1" id="KW-1133">Transmembrane helix</keyword>